<evidence type="ECO:0000313" key="2">
    <source>
        <dbReference type="EMBL" id="GAA1807914.1"/>
    </source>
</evidence>
<dbReference type="InterPro" id="IPR011659">
    <property type="entry name" value="WD40"/>
</dbReference>
<gene>
    <name evidence="2" type="ORF">GCM10009749_15300</name>
</gene>
<keyword evidence="3" id="KW-1185">Reference proteome</keyword>
<sequence>MLGTRRTVAFAAVATSIVIGALVTAPAHAAGGGIDEWGPSAPVSAVNAPGADGCPIESPDGKSLYIASTRDGGDNDIWVATRESAVTSFGAPTILPAPVNSTAQDFCPTPLPGNELLFVSTRGGTDAYGTVACGLGDIYITSQNPASGEWAPPRNLGCAPDGPNLPGMEYGPSLASGPGGLSLYFSSGPPLPGAGQDIYVSTMVGDFRFAAPTPVAELNSDAADVMPNVLPGGREIVFASSRPGSAGMDIYSSVRGPDGTWQPPVRLGPNVNTAGAESRPSLSRDGHRLYFGRDGDIFVATR</sequence>
<organism evidence="2 3">
    <name type="scientific">Agromyces neolithicus</name>
    <dbReference type="NCBI Taxonomy" id="269420"/>
    <lineage>
        <taxon>Bacteria</taxon>
        <taxon>Bacillati</taxon>
        <taxon>Actinomycetota</taxon>
        <taxon>Actinomycetes</taxon>
        <taxon>Micrococcales</taxon>
        <taxon>Microbacteriaceae</taxon>
        <taxon>Agromyces</taxon>
    </lineage>
</organism>
<reference evidence="2 3" key="1">
    <citation type="journal article" date="2019" name="Int. J. Syst. Evol. Microbiol.">
        <title>The Global Catalogue of Microorganisms (GCM) 10K type strain sequencing project: providing services to taxonomists for standard genome sequencing and annotation.</title>
        <authorList>
            <consortium name="The Broad Institute Genomics Platform"/>
            <consortium name="The Broad Institute Genome Sequencing Center for Infectious Disease"/>
            <person name="Wu L."/>
            <person name="Ma J."/>
        </authorList>
    </citation>
    <scope>NUCLEOTIDE SEQUENCE [LARGE SCALE GENOMIC DNA]</scope>
    <source>
        <strain evidence="2 3">JCM 14322</strain>
    </source>
</reference>
<evidence type="ECO:0000256" key="1">
    <source>
        <dbReference type="SAM" id="SignalP"/>
    </source>
</evidence>
<evidence type="ECO:0000313" key="3">
    <source>
        <dbReference type="Proteomes" id="UP001500002"/>
    </source>
</evidence>
<dbReference type="Pfam" id="PF07676">
    <property type="entry name" value="PD40"/>
    <property type="match status" value="2"/>
</dbReference>
<name>A0ABN2M361_9MICO</name>
<accession>A0ABN2M361</accession>
<feature type="signal peptide" evidence="1">
    <location>
        <begin position="1"/>
        <end position="29"/>
    </location>
</feature>
<dbReference type="InterPro" id="IPR011042">
    <property type="entry name" value="6-blade_b-propeller_TolB-like"/>
</dbReference>
<dbReference type="Proteomes" id="UP001500002">
    <property type="component" value="Unassembled WGS sequence"/>
</dbReference>
<dbReference type="SUPFAM" id="SSF82171">
    <property type="entry name" value="DPP6 N-terminal domain-like"/>
    <property type="match status" value="1"/>
</dbReference>
<feature type="chain" id="PRO_5045708297" evidence="1">
    <location>
        <begin position="30"/>
        <end position="302"/>
    </location>
</feature>
<dbReference type="EMBL" id="BAAANJ010000005">
    <property type="protein sequence ID" value="GAA1807914.1"/>
    <property type="molecule type" value="Genomic_DNA"/>
</dbReference>
<comment type="caution">
    <text evidence="2">The sequence shown here is derived from an EMBL/GenBank/DDBJ whole genome shotgun (WGS) entry which is preliminary data.</text>
</comment>
<dbReference type="RefSeq" id="WP_344295131.1">
    <property type="nucleotide sequence ID" value="NZ_BAAANJ010000005.1"/>
</dbReference>
<protein>
    <submittedName>
        <fullName evidence="2">Uncharacterized protein</fullName>
    </submittedName>
</protein>
<keyword evidence="1" id="KW-0732">Signal</keyword>
<proteinExistence type="predicted"/>
<dbReference type="Gene3D" id="2.120.10.30">
    <property type="entry name" value="TolB, C-terminal domain"/>
    <property type="match status" value="1"/>
</dbReference>